<dbReference type="SUPFAM" id="SSF53300">
    <property type="entry name" value="vWA-like"/>
    <property type="match status" value="1"/>
</dbReference>
<accession>A0A5C1ALH0</accession>
<evidence type="ECO:0000259" key="4">
    <source>
        <dbReference type="Pfam" id="PF13519"/>
    </source>
</evidence>
<feature type="transmembrane region" description="Helical" evidence="2">
    <location>
        <begin position="109"/>
        <end position="126"/>
    </location>
</feature>
<evidence type="ECO:0000256" key="1">
    <source>
        <dbReference type="SAM" id="MobiDB-lite"/>
    </source>
</evidence>
<reference evidence="6" key="1">
    <citation type="submission" date="2019-08" db="EMBL/GenBank/DDBJ databases">
        <title>Limnoglobus roseus gen. nov., sp. nov., a novel freshwater planctomycete with a giant genome from the family Gemmataceae.</title>
        <authorList>
            <person name="Kulichevskaya I.S."/>
            <person name="Naumoff D.G."/>
            <person name="Miroshnikov K."/>
            <person name="Ivanova A."/>
            <person name="Philippov D.A."/>
            <person name="Hakobyan A."/>
            <person name="Rijpstra I.C."/>
            <person name="Sinninghe Damste J.S."/>
            <person name="Liesack W."/>
            <person name="Dedysh S.N."/>
        </authorList>
    </citation>
    <scope>NUCLEOTIDE SEQUENCE [LARGE SCALE GENOMIC DNA]</scope>
    <source>
        <strain evidence="6">PX52</strain>
    </source>
</reference>
<keyword evidence="2" id="KW-0812">Transmembrane</keyword>
<feature type="transmembrane region" description="Helical" evidence="2">
    <location>
        <begin position="51"/>
        <end position="74"/>
    </location>
</feature>
<dbReference type="InterPro" id="IPR002035">
    <property type="entry name" value="VWF_A"/>
</dbReference>
<feature type="domain" description="Aerotolerance regulator N-terminal" evidence="3">
    <location>
        <begin position="58"/>
        <end position="128"/>
    </location>
</feature>
<dbReference type="PANTHER" id="PTHR37464">
    <property type="entry name" value="BLL2463 PROTEIN"/>
    <property type="match status" value="1"/>
</dbReference>
<feature type="region of interest" description="Disordered" evidence="1">
    <location>
        <begin position="308"/>
        <end position="333"/>
    </location>
</feature>
<evidence type="ECO:0000313" key="6">
    <source>
        <dbReference type="Proteomes" id="UP000324974"/>
    </source>
</evidence>
<sequence length="769" mass="84797">MKLMRTIFPLLVVLLLLVALPGVVVFAADLMGYEASVNEWLEGRLGVSHRVAIALPAAMVLFCVPPLIVLLYFLRLRRKPVAVSSTYLWKKSIEDLHVNRLMQWLRQNVLLLLQLLAALLCIYAVLGPRLHGSIFGGRHYILMIDNSASMSATDVAPTRLAWAKQQALREIDAATDDDTGMLIVFNSTAETAQSYTNNRGELRTAVERIEPTQKPTRIEEALSLAASLANPVKSTENEATIPGAVVPGKERQYVPTEGVPADVHVFSDGRFPFPAEFALANLNLTYHVPPAEGSNNLALSRLTVDRGWQKPLPDDDENDPADPTPKVADRDADDATKATVTAFVKNYRSKPADKIVVRLEVLDAGRNLLRAYSRTLRPAAKRDQNVAGKAVQFYLPELAEGADLTLHARLEGANDSLPLDDESWFVLGVVRKAKVLIVTPDDNKLLRAFFESDAHKALADRTWETPAALTDAEKYLKPAREGKFDLVIFDRCGPATEDAMPNANTWFIGHPPPPFKPATAADDPQRVVPVKGPSVQGSLDRHPIMRNLRGLYDMAIDESFQLPSLPNGTQRLLEAAGGQVLIAGLPRGPFTDLVMAFPLMTSANDWNTLWPLQPSFVLFVRNVVTTLGNVRDAATEDPITTGQEKPIATGVTRRITVTSPDGKSKVFDRGTPRPEFIYTNTDQIGPYAATWAEPGTDRTAGRRFAVNLVPTAEHDESDIAVTTEIRIGVETIAADEPRKQPRDLWKIAVLLGLLVLMAEWWVYNRRVQI</sequence>
<proteinExistence type="predicted"/>
<dbReference type="InterPro" id="IPR036465">
    <property type="entry name" value="vWFA_dom_sf"/>
</dbReference>
<organism evidence="5 6">
    <name type="scientific">Limnoglobus roseus</name>
    <dbReference type="NCBI Taxonomy" id="2598579"/>
    <lineage>
        <taxon>Bacteria</taxon>
        <taxon>Pseudomonadati</taxon>
        <taxon>Planctomycetota</taxon>
        <taxon>Planctomycetia</taxon>
        <taxon>Gemmatales</taxon>
        <taxon>Gemmataceae</taxon>
        <taxon>Limnoglobus</taxon>
    </lineage>
</organism>
<keyword evidence="2" id="KW-0472">Membrane</keyword>
<dbReference type="Pfam" id="PF07584">
    <property type="entry name" value="BatA"/>
    <property type="match status" value="1"/>
</dbReference>
<keyword evidence="6" id="KW-1185">Reference proteome</keyword>
<dbReference type="Proteomes" id="UP000324974">
    <property type="component" value="Chromosome"/>
</dbReference>
<protein>
    <submittedName>
        <fullName evidence="5">VWA domain-containing protein</fullName>
    </submittedName>
</protein>
<dbReference type="EMBL" id="CP042425">
    <property type="protein sequence ID" value="QEL20249.1"/>
    <property type="molecule type" value="Genomic_DNA"/>
</dbReference>
<dbReference type="InterPro" id="IPR024163">
    <property type="entry name" value="Aerotolerance_reg_N"/>
</dbReference>
<dbReference type="Pfam" id="PF13519">
    <property type="entry name" value="VWA_2"/>
    <property type="match status" value="1"/>
</dbReference>
<gene>
    <name evidence="5" type="ORF">PX52LOC_07341</name>
</gene>
<feature type="transmembrane region" description="Helical" evidence="2">
    <location>
        <begin position="744"/>
        <end position="763"/>
    </location>
</feature>
<feature type="domain" description="VWFA" evidence="4">
    <location>
        <begin position="141"/>
        <end position="269"/>
    </location>
</feature>
<dbReference type="AlphaFoldDB" id="A0A5C1ALH0"/>
<evidence type="ECO:0000313" key="5">
    <source>
        <dbReference type="EMBL" id="QEL20249.1"/>
    </source>
</evidence>
<keyword evidence="2" id="KW-1133">Transmembrane helix</keyword>
<evidence type="ECO:0000256" key="2">
    <source>
        <dbReference type="SAM" id="Phobius"/>
    </source>
</evidence>
<dbReference type="Gene3D" id="3.40.50.410">
    <property type="entry name" value="von Willebrand factor, type A domain"/>
    <property type="match status" value="1"/>
</dbReference>
<dbReference type="OrthoDB" id="5289914at2"/>
<evidence type="ECO:0000259" key="3">
    <source>
        <dbReference type="Pfam" id="PF07584"/>
    </source>
</evidence>
<dbReference type="KEGG" id="lrs:PX52LOC_07341"/>
<name>A0A5C1ALH0_9BACT</name>
<dbReference type="PANTHER" id="PTHR37464:SF1">
    <property type="entry name" value="BLL2463 PROTEIN"/>
    <property type="match status" value="1"/>
</dbReference>